<sequence>MCTPAHALPIEIWEEICGYACTDGGFTGRSLSCTSRSINQLTKRMKLYSLAIIRTRQLFHLAAKFLQKEELGGDEEIEGIRHLFVILPQLFLEDASAILLDLFVEC</sequence>
<name>A0ACD3AS20_9AGAR</name>
<dbReference type="Proteomes" id="UP000308600">
    <property type="component" value="Unassembled WGS sequence"/>
</dbReference>
<proteinExistence type="predicted"/>
<evidence type="ECO:0000313" key="2">
    <source>
        <dbReference type="Proteomes" id="UP000308600"/>
    </source>
</evidence>
<protein>
    <submittedName>
        <fullName evidence="1">Uncharacterized protein</fullName>
    </submittedName>
</protein>
<gene>
    <name evidence="1" type="ORF">BDN72DRAFT_842730</name>
</gene>
<organism evidence="1 2">
    <name type="scientific">Pluteus cervinus</name>
    <dbReference type="NCBI Taxonomy" id="181527"/>
    <lineage>
        <taxon>Eukaryota</taxon>
        <taxon>Fungi</taxon>
        <taxon>Dikarya</taxon>
        <taxon>Basidiomycota</taxon>
        <taxon>Agaricomycotina</taxon>
        <taxon>Agaricomycetes</taxon>
        <taxon>Agaricomycetidae</taxon>
        <taxon>Agaricales</taxon>
        <taxon>Pluteineae</taxon>
        <taxon>Pluteaceae</taxon>
        <taxon>Pluteus</taxon>
    </lineage>
</organism>
<evidence type="ECO:0000313" key="1">
    <source>
        <dbReference type="EMBL" id="TFK67717.1"/>
    </source>
</evidence>
<reference evidence="1 2" key="1">
    <citation type="journal article" date="2019" name="Nat. Ecol. Evol.">
        <title>Megaphylogeny resolves global patterns of mushroom evolution.</title>
        <authorList>
            <person name="Varga T."/>
            <person name="Krizsan K."/>
            <person name="Foldi C."/>
            <person name="Dima B."/>
            <person name="Sanchez-Garcia M."/>
            <person name="Sanchez-Ramirez S."/>
            <person name="Szollosi G.J."/>
            <person name="Szarkandi J.G."/>
            <person name="Papp V."/>
            <person name="Albert L."/>
            <person name="Andreopoulos W."/>
            <person name="Angelini C."/>
            <person name="Antonin V."/>
            <person name="Barry K.W."/>
            <person name="Bougher N.L."/>
            <person name="Buchanan P."/>
            <person name="Buyck B."/>
            <person name="Bense V."/>
            <person name="Catcheside P."/>
            <person name="Chovatia M."/>
            <person name="Cooper J."/>
            <person name="Damon W."/>
            <person name="Desjardin D."/>
            <person name="Finy P."/>
            <person name="Geml J."/>
            <person name="Haridas S."/>
            <person name="Hughes K."/>
            <person name="Justo A."/>
            <person name="Karasinski D."/>
            <person name="Kautmanova I."/>
            <person name="Kiss B."/>
            <person name="Kocsube S."/>
            <person name="Kotiranta H."/>
            <person name="LaButti K.M."/>
            <person name="Lechner B.E."/>
            <person name="Liimatainen K."/>
            <person name="Lipzen A."/>
            <person name="Lukacs Z."/>
            <person name="Mihaltcheva S."/>
            <person name="Morgado L.N."/>
            <person name="Niskanen T."/>
            <person name="Noordeloos M.E."/>
            <person name="Ohm R.A."/>
            <person name="Ortiz-Santana B."/>
            <person name="Ovrebo C."/>
            <person name="Racz N."/>
            <person name="Riley R."/>
            <person name="Savchenko A."/>
            <person name="Shiryaev A."/>
            <person name="Soop K."/>
            <person name="Spirin V."/>
            <person name="Szebenyi C."/>
            <person name="Tomsovsky M."/>
            <person name="Tulloss R.E."/>
            <person name="Uehling J."/>
            <person name="Grigoriev I.V."/>
            <person name="Vagvolgyi C."/>
            <person name="Papp T."/>
            <person name="Martin F.M."/>
            <person name="Miettinen O."/>
            <person name="Hibbett D.S."/>
            <person name="Nagy L.G."/>
        </authorList>
    </citation>
    <scope>NUCLEOTIDE SEQUENCE [LARGE SCALE GENOMIC DNA]</scope>
    <source>
        <strain evidence="1 2">NL-1719</strain>
    </source>
</reference>
<accession>A0ACD3AS20</accession>
<keyword evidence="2" id="KW-1185">Reference proteome</keyword>
<dbReference type="EMBL" id="ML208369">
    <property type="protein sequence ID" value="TFK67717.1"/>
    <property type="molecule type" value="Genomic_DNA"/>
</dbReference>